<feature type="transmembrane region" description="Helical" evidence="1">
    <location>
        <begin position="292"/>
        <end position="323"/>
    </location>
</feature>
<dbReference type="Proteomes" id="UP000439522">
    <property type="component" value="Unassembled WGS sequence"/>
</dbReference>
<keyword evidence="1" id="KW-1133">Transmembrane helix</keyword>
<accession>A0A6I4TCH2</accession>
<dbReference type="OrthoDB" id="8477220at2"/>
<feature type="transmembrane region" description="Helical" evidence="1">
    <location>
        <begin position="253"/>
        <end position="271"/>
    </location>
</feature>
<reference evidence="2 3" key="1">
    <citation type="submission" date="2019-12" db="EMBL/GenBank/DDBJ databases">
        <title>Genomic-based taxomic classification of the family Erythrobacteraceae.</title>
        <authorList>
            <person name="Xu L."/>
        </authorList>
    </citation>
    <scope>NUCLEOTIDE SEQUENCE [LARGE SCALE GENOMIC DNA]</scope>
    <source>
        <strain evidence="2 3">100921-2</strain>
    </source>
</reference>
<dbReference type="SUPFAM" id="SSF53448">
    <property type="entry name" value="Nucleotide-diphospho-sugar transferases"/>
    <property type="match status" value="1"/>
</dbReference>
<evidence type="ECO:0000313" key="3">
    <source>
        <dbReference type="Proteomes" id="UP000439522"/>
    </source>
</evidence>
<keyword evidence="1" id="KW-0812">Transmembrane</keyword>
<evidence type="ECO:0000313" key="2">
    <source>
        <dbReference type="EMBL" id="MXO74108.1"/>
    </source>
</evidence>
<name>A0A6I4TCH2_9SPHN</name>
<proteinExistence type="predicted"/>
<feature type="transmembrane region" description="Helical" evidence="1">
    <location>
        <begin position="229"/>
        <end position="247"/>
    </location>
</feature>
<keyword evidence="3" id="KW-1185">Reference proteome</keyword>
<comment type="caution">
    <text evidence="2">The sequence shown here is derived from an EMBL/GenBank/DDBJ whole genome shotgun (WGS) entry which is preliminary data.</text>
</comment>
<sequence>MTMGPAGEDAPRLAGRPIAWHQLHSALALACERIVCLADGPSPDLAAVQHEAERRGATFHAVPHHRGLSGLVSAADTLVVYAPGVMPDNGWLGQALGSRTGIATFPADNAVELGFERIDRDHAWAGVLATRGDAVEALAALPPDADPVSGLLRVALQRGGNCVAVPEKWLDDGQWALIGSRAVADRHQAEWYLRHVPPPAADRPGDYLAYRVARLANARIAFPARASRVALGVAAALAGGGAIAGYLGYTVAALAALAVAAFASEAATALGRFARAGTGERAPRWLAPARDALLDVALIAVAASPVAFSGWPAPFAALMLAAAVRLSGDPAAPRPLRPLGDRAAVFVLLAIAAAADRLPGSMALLASLGLALWLFWPRQRG</sequence>
<dbReference type="InterPro" id="IPR029044">
    <property type="entry name" value="Nucleotide-diphossugar_trans"/>
</dbReference>
<gene>
    <name evidence="2" type="ORF">GRI40_02590</name>
</gene>
<dbReference type="AlphaFoldDB" id="A0A6I4TCH2"/>
<feature type="transmembrane region" description="Helical" evidence="1">
    <location>
        <begin position="343"/>
        <end position="376"/>
    </location>
</feature>
<keyword evidence="1" id="KW-0472">Membrane</keyword>
<dbReference type="RefSeq" id="WP_160609893.1">
    <property type="nucleotide sequence ID" value="NZ_WTZA01000001.1"/>
</dbReference>
<organism evidence="2 3">
    <name type="scientific">Tsuneonella aeria</name>
    <dbReference type="NCBI Taxonomy" id="1837929"/>
    <lineage>
        <taxon>Bacteria</taxon>
        <taxon>Pseudomonadati</taxon>
        <taxon>Pseudomonadota</taxon>
        <taxon>Alphaproteobacteria</taxon>
        <taxon>Sphingomonadales</taxon>
        <taxon>Erythrobacteraceae</taxon>
        <taxon>Tsuneonella</taxon>
    </lineage>
</organism>
<dbReference type="EMBL" id="WTZA01000001">
    <property type="protein sequence ID" value="MXO74108.1"/>
    <property type="molecule type" value="Genomic_DNA"/>
</dbReference>
<protein>
    <submittedName>
        <fullName evidence="2">Uncharacterized protein</fullName>
    </submittedName>
</protein>
<evidence type="ECO:0000256" key="1">
    <source>
        <dbReference type="SAM" id="Phobius"/>
    </source>
</evidence>